<dbReference type="EMBL" id="CAJJDN010000229">
    <property type="protein sequence ID" value="CAD8129551.1"/>
    <property type="molecule type" value="Genomic_DNA"/>
</dbReference>
<keyword evidence="1" id="KW-0175">Coiled coil</keyword>
<feature type="coiled-coil region" evidence="1">
    <location>
        <begin position="656"/>
        <end position="704"/>
    </location>
</feature>
<comment type="caution">
    <text evidence="2">The sequence shown here is derived from an EMBL/GenBank/DDBJ whole genome shotgun (WGS) entry which is preliminary data.</text>
</comment>
<evidence type="ECO:0000313" key="2">
    <source>
        <dbReference type="EMBL" id="CAD8129551.1"/>
    </source>
</evidence>
<keyword evidence="3" id="KW-1185">Reference proteome</keyword>
<sequence length="917" mass="109802">MRLQAIQIFQVLILVSQVLCFSIRLLYLKFNLRIITDSIQTLQQQFKCQKKCQQIWFHQPNKVSISYTRHISLKTEIFKNYQIIHKVAMNQYEQKSIYSYDDDLICSCLILPEGDIFHFIILSKRQIEEDKFEILSKIDIGLDEFVVSFGLKIYPKELIKPCILNFNFRDESQKTLYDGPNQIELRIQLMEVFLERQKKVQDQIENKSNQEIIPFNKSQNHLMMFFIFKQDLSYRNQTEDREYLWMLNIKVLEFKGLMKSVLSKMLNNIDQQINQIEKEVDLKEFKPEIKNLEEDVEILSNNYKGNFNYIIPVQQSSLENDIKFVDSLNQILNSIQNSSQYTQIIESLECIKQKNKKQEESQVNKITQREFDQQKASFLYQKCNKHSKKIVMVNLNQEDQELSQFACLDCVQEFPLQYITLEEANKRWILQKGQQEDLIHQYNLKRKNQYNNAVQIIKKLKDTYNQTLNEIIISLDKQLDNSNDDIFSTNKFSNTDLFQMDEKQLQQIIKLLSSKRLNQHIIEQQEKNDQQDLLFYSNLKTKLENLMKEDLLCKYQINKNLNKQQQIINQIIDDNKNALDSELHEFIQKSQMQEIYLTIFNESVESFKVLQKIYETLQKNGQLQQIMEVYQEKSQVKNLFKLFEHNFIRTKKLIMAEENEQQLDQATQQKQQLLIQIKELNDRNNQFSQKIIKLELEIKQINELFNCKLNEKKIELEKFILEIRTCQLEMEEFKKYQLGETKDLNNQILSLNSDIKKKCDENSKLQLEQEQLKGKFANECNQKAKTIQDLENYQIKICQALNVSGFLVLKVYHFYCFKINSGVFGNLQPQWVELLRKFTVFQNTFRMSPYYVIREKGKMLLYLNQLQKPRKTKQYYHQNEGQIIGDGKIQMIKRIIRQKQQIKPQCVWKFEKGFENF</sequence>
<dbReference type="AlphaFoldDB" id="A0A8S1RLT5"/>
<proteinExistence type="predicted"/>
<accession>A0A8S1RLT5</accession>
<name>A0A8S1RLT5_9CILI</name>
<reference evidence="2" key="1">
    <citation type="submission" date="2021-01" db="EMBL/GenBank/DDBJ databases">
        <authorList>
            <consortium name="Genoscope - CEA"/>
            <person name="William W."/>
        </authorList>
    </citation>
    <scope>NUCLEOTIDE SEQUENCE</scope>
</reference>
<evidence type="ECO:0000256" key="1">
    <source>
        <dbReference type="SAM" id="Coils"/>
    </source>
</evidence>
<feature type="coiled-coil region" evidence="1">
    <location>
        <begin position="259"/>
        <end position="302"/>
    </location>
</feature>
<gene>
    <name evidence="2" type="ORF">PSON_ATCC_30995.1.T2290007</name>
</gene>
<evidence type="ECO:0000313" key="3">
    <source>
        <dbReference type="Proteomes" id="UP000692954"/>
    </source>
</evidence>
<protein>
    <submittedName>
        <fullName evidence="2">Uncharacterized protein</fullName>
    </submittedName>
</protein>
<dbReference type="Proteomes" id="UP000692954">
    <property type="component" value="Unassembled WGS sequence"/>
</dbReference>
<organism evidence="2 3">
    <name type="scientific">Paramecium sonneborni</name>
    <dbReference type="NCBI Taxonomy" id="65129"/>
    <lineage>
        <taxon>Eukaryota</taxon>
        <taxon>Sar</taxon>
        <taxon>Alveolata</taxon>
        <taxon>Ciliophora</taxon>
        <taxon>Intramacronucleata</taxon>
        <taxon>Oligohymenophorea</taxon>
        <taxon>Peniculida</taxon>
        <taxon>Parameciidae</taxon>
        <taxon>Paramecium</taxon>
    </lineage>
</organism>